<evidence type="ECO:0000256" key="1">
    <source>
        <dbReference type="SAM" id="SignalP"/>
    </source>
</evidence>
<sequence length="126" mass="15186">MIIRNYNLKCAILLVIFLLACNSNNSIFIDINKNFVHDHDLKISYENDKLGINEISKYYDSAINPKEWTKYYDSNNIARCYSGKEKYMCRDKIWYNKDKTKILTIHIKYDWHKSEVYISITNYDYD</sequence>
<gene>
    <name evidence="2" type="ORF">A2Y62_18775</name>
</gene>
<protein>
    <recommendedName>
        <fullName evidence="4">Lipoprotein</fullName>
    </recommendedName>
</protein>
<name>A0A1F5VT10_9BACT</name>
<comment type="caution">
    <text evidence="2">The sequence shown here is derived from an EMBL/GenBank/DDBJ whole genome shotgun (WGS) entry which is preliminary data.</text>
</comment>
<feature type="signal peptide" evidence="1">
    <location>
        <begin position="1"/>
        <end position="25"/>
    </location>
</feature>
<feature type="chain" id="PRO_5009522065" description="Lipoprotein" evidence="1">
    <location>
        <begin position="26"/>
        <end position="126"/>
    </location>
</feature>
<reference evidence="2 3" key="1">
    <citation type="journal article" date="2016" name="Nat. Commun.">
        <title>Thousands of microbial genomes shed light on interconnected biogeochemical processes in an aquifer system.</title>
        <authorList>
            <person name="Anantharaman K."/>
            <person name="Brown C.T."/>
            <person name="Hug L.A."/>
            <person name="Sharon I."/>
            <person name="Castelle C.J."/>
            <person name="Probst A.J."/>
            <person name="Thomas B.C."/>
            <person name="Singh A."/>
            <person name="Wilkins M.J."/>
            <person name="Karaoz U."/>
            <person name="Brodie E.L."/>
            <person name="Williams K.H."/>
            <person name="Hubbard S.S."/>
            <person name="Banfield J.F."/>
        </authorList>
    </citation>
    <scope>NUCLEOTIDE SEQUENCE [LARGE SCALE GENOMIC DNA]</scope>
</reference>
<evidence type="ECO:0000313" key="3">
    <source>
        <dbReference type="Proteomes" id="UP000178943"/>
    </source>
</evidence>
<keyword evidence="1" id="KW-0732">Signal</keyword>
<accession>A0A1F5VT10</accession>
<evidence type="ECO:0000313" key="2">
    <source>
        <dbReference type="EMBL" id="OGF66509.1"/>
    </source>
</evidence>
<evidence type="ECO:0008006" key="4">
    <source>
        <dbReference type="Google" id="ProtNLM"/>
    </source>
</evidence>
<dbReference type="PROSITE" id="PS51257">
    <property type="entry name" value="PROKAR_LIPOPROTEIN"/>
    <property type="match status" value="1"/>
</dbReference>
<organism evidence="2 3">
    <name type="scientific">Candidatus Fischerbacteria bacterium RBG_13_37_8</name>
    <dbReference type="NCBI Taxonomy" id="1817863"/>
    <lineage>
        <taxon>Bacteria</taxon>
        <taxon>Candidatus Fischeribacteriota</taxon>
    </lineage>
</organism>
<dbReference type="EMBL" id="MFGW01000090">
    <property type="protein sequence ID" value="OGF66509.1"/>
    <property type="molecule type" value="Genomic_DNA"/>
</dbReference>
<proteinExistence type="predicted"/>
<dbReference type="AlphaFoldDB" id="A0A1F5VT10"/>
<dbReference type="STRING" id="1817863.A2Y62_18775"/>
<dbReference type="Proteomes" id="UP000178943">
    <property type="component" value="Unassembled WGS sequence"/>
</dbReference>